<evidence type="ECO:0000313" key="9">
    <source>
        <dbReference type="Ensembl" id="ENSEBUP00000005152.1"/>
    </source>
</evidence>
<feature type="domain" description="Sulfatase N-terminal" evidence="8">
    <location>
        <begin position="93"/>
        <end position="337"/>
    </location>
</feature>
<evidence type="ECO:0000256" key="4">
    <source>
        <dbReference type="ARBA" id="ARBA00022729"/>
    </source>
</evidence>
<proteinExistence type="inferred from homology"/>
<dbReference type="Proteomes" id="UP000694388">
    <property type="component" value="Unplaced"/>
</dbReference>
<dbReference type="PANTHER" id="PTHR42693">
    <property type="entry name" value="ARYLSULFATASE FAMILY MEMBER"/>
    <property type="match status" value="1"/>
</dbReference>
<dbReference type="Gene3D" id="3.30.1120.10">
    <property type="match status" value="1"/>
</dbReference>
<evidence type="ECO:0000313" key="10">
    <source>
        <dbReference type="Proteomes" id="UP000694388"/>
    </source>
</evidence>
<dbReference type="Pfam" id="PF00884">
    <property type="entry name" value="Sulfatase"/>
    <property type="match status" value="1"/>
</dbReference>
<evidence type="ECO:0000256" key="2">
    <source>
        <dbReference type="ARBA" id="ARBA00008779"/>
    </source>
</evidence>
<feature type="chain" id="PRO_5034847591" evidence="7">
    <location>
        <begin position="22"/>
        <end position="497"/>
    </location>
</feature>
<organism evidence="9 10">
    <name type="scientific">Eptatretus burgeri</name>
    <name type="common">Inshore hagfish</name>
    <dbReference type="NCBI Taxonomy" id="7764"/>
    <lineage>
        <taxon>Eukaryota</taxon>
        <taxon>Metazoa</taxon>
        <taxon>Chordata</taxon>
        <taxon>Craniata</taxon>
        <taxon>Vertebrata</taxon>
        <taxon>Cyclostomata</taxon>
        <taxon>Myxini</taxon>
        <taxon>Myxiniformes</taxon>
        <taxon>Myxinidae</taxon>
        <taxon>Eptatretinae</taxon>
        <taxon>Eptatretus</taxon>
    </lineage>
</organism>
<keyword evidence="3" id="KW-0479">Metal-binding</keyword>
<comment type="similarity">
    <text evidence="2">Belongs to the sulfatase family.</text>
</comment>
<keyword evidence="4 7" id="KW-0732">Signal</keyword>
<dbReference type="InterPro" id="IPR017850">
    <property type="entry name" value="Alkaline_phosphatase_core_sf"/>
</dbReference>
<dbReference type="Pfam" id="PF14707">
    <property type="entry name" value="Sulfatase_C"/>
    <property type="match status" value="1"/>
</dbReference>
<evidence type="ECO:0000256" key="7">
    <source>
        <dbReference type="SAM" id="SignalP"/>
    </source>
</evidence>
<keyword evidence="5" id="KW-0378">Hydrolase</keyword>
<dbReference type="InterPro" id="IPR000917">
    <property type="entry name" value="Sulfatase_N"/>
</dbReference>
<keyword evidence="10" id="KW-1185">Reference proteome</keyword>
<evidence type="ECO:0000256" key="1">
    <source>
        <dbReference type="ARBA" id="ARBA00001913"/>
    </source>
</evidence>
<evidence type="ECO:0000256" key="6">
    <source>
        <dbReference type="ARBA" id="ARBA00022837"/>
    </source>
</evidence>
<dbReference type="InterPro" id="IPR050738">
    <property type="entry name" value="Sulfatase"/>
</dbReference>
<evidence type="ECO:0000256" key="3">
    <source>
        <dbReference type="ARBA" id="ARBA00022723"/>
    </source>
</evidence>
<protein>
    <submittedName>
        <fullName evidence="9">Arylsulfatase G</fullName>
    </submittedName>
</protein>
<evidence type="ECO:0000259" key="8">
    <source>
        <dbReference type="Pfam" id="PF00884"/>
    </source>
</evidence>
<feature type="signal peptide" evidence="7">
    <location>
        <begin position="1"/>
        <end position="21"/>
    </location>
</feature>
<keyword evidence="6" id="KW-0106">Calcium</keyword>
<dbReference type="GO" id="GO:0004065">
    <property type="term" value="F:arylsulfatase activity"/>
    <property type="evidence" value="ECO:0007669"/>
    <property type="project" value="TreeGrafter"/>
</dbReference>
<reference evidence="9" key="1">
    <citation type="submission" date="2025-08" db="UniProtKB">
        <authorList>
            <consortium name="Ensembl"/>
        </authorList>
    </citation>
    <scope>IDENTIFICATION</scope>
</reference>
<dbReference type="GeneTree" id="ENSGT00940000159093"/>
<dbReference type="SUPFAM" id="SSF53649">
    <property type="entry name" value="Alkaline phosphatase-like"/>
    <property type="match status" value="1"/>
</dbReference>
<comment type="cofactor">
    <cofactor evidence="1">
        <name>Ca(2+)</name>
        <dbReference type="ChEBI" id="CHEBI:29108"/>
    </cofactor>
</comment>
<dbReference type="FunFam" id="3.30.1120.10:FF:000006">
    <property type="entry name" value="Arylsulfatase G"/>
    <property type="match status" value="1"/>
</dbReference>
<name>A0A8C4NBA2_EPTBU</name>
<evidence type="ECO:0000256" key="5">
    <source>
        <dbReference type="ARBA" id="ARBA00022801"/>
    </source>
</evidence>
<sequence>MFLFAFHGVMMLIWFCTQGWCKPPNFVVVLADDMGWGDLGINMADHATADSDTPGLDRLAMEGMRYVVKKHLVCIRFLVHCAGCSVPETELPFLGKWHLGHNGPFHPNHRGFNYFFGLPYSADMGCTDNPGADIPPCRACPDTPAIYRRREACSKPLGLPLYEDLKIVDQPTSLQHFATRLAEKAVRFIEQQSAAHRPFFLYVALSHVHVPLATAPIFVNSSHHGQFGNTLREMDMVVKTIANTLSRLHLENDTLLWFTSDNGPWSEKCQFSGNSGPFVGKWQQMQGGTATKKTTWEGGHRVPGFVYWPTHIRPNQTNDALLSTLDIFPTLLSLANVSLPSNRQYDGLDVHSILHTGSSVGHKVLFHPNSGAGGNIGAIETIRLGQYKAYYRTAGATACDGSEGVEKQHSEPLLFALNRDRSEGFPVPQSSEEYYTITKQVHAALQALQQDIESDNTTRADYARAPHAKPCCNFQLPCCRCHNSKTPLPPPFPPSRC</sequence>
<dbReference type="AlphaFoldDB" id="A0A8C4NBA2"/>
<dbReference type="Ensembl" id="ENSEBUT00000005590.1">
    <property type="protein sequence ID" value="ENSEBUP00000005152.1"/>
    <property type="gene ID" value="ENSEBUG00000003504.1"/>
</dbReference>
<dbReference type="OMA" id="HVACRCQ"/>
<dbReference type="Gene3D" id="3.40.720.10">
    <property type="entry name" value="Alkaline Phosphatase, subunit A"/>
    <property type="match status" value="2"/>
</dbReference>
<accession>A0A8C4NBA2</accession>
<dbReference type="GO" id="GO:0046872">
    <property type="term" value="F:metal ion binding"/>
    <property type="evidence" value="ECO:0007669"/>
    <property type="project" value="UniProtKB-KW"/>
</dbReference>
<dbReference type="PANTHER" id="PTHR42693:SF42">
    <property type="entry name" value="ARYLSULFATASE G"/>
    <property type="match status" value="1"/>
</dbReference>
<reference evidence="9" key="2">
    <citation type="submission" date="2025-09" db="UniProtKB">
        <authorList>
            <consortium name="Ensembl"/>
        </authorList>
    </citation>
    <scope>IDENTIFICATION</scope>
</reference>